<dbReference type="GO" id="GO:0030655">
    <property type="term" value="P:beta-lactam antibiotic catabolic process"/>
    <property type="evidence" value="ECO:0007669"/>
    <property type="project" value="InterPro"/>
</dbReference>
<dbReference type="PANTHER" id="PTHR35333:SF3">
    <property type="entry name" value="BETA-LACTAMASE-TYPE TRANSPEPTIDASE FOLD CONTAINING PROTEIN"/>
    <property type="match status" value="1"/>
</dbReference>
<feature type="chain" id="PRO_5038490103" evidence="2">
    <location>
        <begin position="25"/>
        <end position="393"/>
    </location>
</feature>
<feature type="compositionally biased region" description="Low complexity" evidence="1">
    <location>
        <begin position="299"/>
        <end position="312"/>
    </location>
</feature>
<dbReference type="PANTHER" id="PTHR35333">
    <property type="entry name" value="BETA-LACTAMASE"/>
    <property type="match status" value="1"/>
</dbReference>
<feature type="region of interest" description="Disordered" evidence="1">
    <location>
        <begin position="68"/>
        <end position="97"/>
    </location>
</feature>
<reference evidence="4 5" key="1">
    <citation type="submission" date="2020-07" db="EMBL/GenBank/DDBJ databases">
        <title>Streptomyces isolated from Indian soil.</title>
        <authorList>
            <person name="Mandal S."/>
            <person name="Maiti P.K."/>
        </authorList>
    </citation>
    <scope>NUCLEOTIDE SEQUENCE [LARGE SCALE GENOMIC DNA]</scope>
    <source>
        <strain evidence="4 5">PSKA28</strain>
    </source>
</reference>
<evidence type="ECO:0000259" key="3">
    <source>
        <dbReference type="Pfam" id="PF13354"/>
    </source>
</evidence>
<dbReference type="SUPFAM" id="SSF56601">
    <property type="entry name" value="beta-lactamase/transpeptidase-like"/>
    <property type="match status" value="1"/>
</dbReference>
<dbReference type="Proteomes" id="UP000545761">
    <property type="component" value="Unassembled WGS sequence"/>
</dbReference>
<accession>A0A7W0DW42</accession>
<dbReference type="GO" id="GO:0046677">
    <property type="term" value="P:response to antibiotic"/>
    <property type="evidence" value="ECO:0007669"/>
    <property type="project" value="InterPro"/>
</dbReference>
<gene>
    <name evidence="4" type="ORF">H1D24_40370</name>
</gene>
<keyword evidence="4" id="KW-0378">Hydrolase</keyword>
<evidence type="ECO:0000256" key="2">
    <source>
        <dbReference type="SAM" id="SignalP"/>
    </source>
</evidence>
<evidence type="ECO:0000256" key="1">
    <source>
        <dbReference type="SAM" id="MobiDB-lite"/>
    </source>
</evidence>
<feature type="compositionally biased region" description="Low complexity" evidence="1">
    <location>
        <begin position="72"/>
        <end position="97"/>
    </location>
</feature>
<dbReference type="Gene3D" id="3.40.710.10">
    <property type="entry name" value="DD-peptidase/beta-lactamase superfamily"/>
    <property type="match status" value="1"/>
</dbReference>
<feature type="compositionally biased region" description="Low complexity" evidence="1">
    <location>
        <begin position="269"/>
        <end position="292"/>
    </location>
</feature>
<feature type="signal peptide" evidence="2">
    <location>
        <begin position="1"/>
        <end position="24"/>
    </location>
</feature>
<evidence type="ECO:0000313" key="4">
    <source>
        <dbReference type="EMBL" id="MBA2951838.1"/>
    </source>
</evidence>
<proteinExistence type="predicted"/>
<dbReference type="GO" id="GO:0008800">
    <property type="term" value="F:beta-lactamase activity"/>
    <property type="evidence" value="ECO:0007669"/>
    <property type="project" value="InterPro"/>
</dbReference>
<protein>
    <submittedName>
        <fullName evidence="4">Serine hydrolase</fullName>
    </submittedName>
</protein>
<dbReference type="InterPro" id="IPR000871">
    <property type="entry name" value="Beta-lactam_class-A"/>
</dbReference>
<name>A0A7W0DW42_9ACTN</name>
<dbReference type="RefSeq" id="WP_181662763.1">
    <property type="nucleotide sequence ID" value="NZ_JACEHE010000057.1"/>
</dbReference>
<dbReference type="InterPro" id="IPR012338">
    <property type="entry name" value="Beta-lactam/transpept-like"/>
</dbReference>
<evidence type="ECO:0000313" key="5">
    <source>
        <dbReference type="Proteomes" id="UP000545761"/>
    </source>
</evidence>
<dbReference type="InterPro" id="IPR045155">
    <property type="entry name" value="Beta-lactam_cat"/>
</dbReference>
<sequence length="393" mass="39810">MNGFRGTVWWTRAPWWGLWCAALAALVLGDTCATGTAPVARQAASGAARPMSTAMVVAAPLPVGVSPPMHSRPAPARPASAAADAAQSAGTAAAGRPADPDALLADALADVAESAHGHFSLAIADTDTGLRAVYAPEEHRFATASIVKADILAALLLRAQREGRSLTQQERYDAGPMIRVSDNASASRLWARIGGGAGLAEANERLGLTATTPGPGGLWGLTRTTAADQLRLLEAITRDDSALSRASRTYLYDLMTHIHAGQDWGVTAAQTPATTTPSGTPTATAATADAPSAAPPAPATATGSPTAEPAAAPSAAVTAPAAALKNGWLPRSATGLWVVNTIGVVEHNGHRLLIAVLSDDQPSMAAGIRLVEAAAAKAAEALTAADTEPPTKP</sequence>
<comment type="caution">
    <text evidence="4">The sequence shown here is derived from an EMBL/GenBank/DDBJ whole genome shotgun (WGS) entry which is preliminary data.</text>
</comment>
<dbReference type="AlphaFoldDB" id="A0A7W0DW42"/>
<keyword evidence="2" id="KW-0732">Signal</keyword>
<organism evidence="4 5">
    <name type="scientific">Streptomyces himalayensis subsp. himalayensis</name>
    <dbReference type="NCBI Taxonomy" id="2756131"/>
    <lineage>
        <taxon>Bacteria</taxon>
        <taxon>Bacillati</taxon>
        <taxon>Actinomycetota</taxon>
        <taxon>Actinomycetes</taxon>
        <taxon>Kitasatosporales</taxon>
        <taxon>Streptomycetaceae</taxon>
        <taxon>Streptomyces</taxon>
        <taxon>Streptomyces himalayensis</taxon>
    </lineage>
</organism>
<feature type="domain" description="Beta-lactamase class A catalytic" evidence="3">
    <location>
        <begin position="177"/>
        <end position="257"/>
    </location>
</feature>
<feature type="region of interest" description="Disordered" evidence="1">
    <location>
        <begin position="269"/>
        <end position="312"/>
    </location>
</feature>
<dbReference type="Pfam" id="PF13354">
    <property type="entry name" value="Beta-lactamase2"/>
    <property type="match status" value="1"/>
</dbReference>
<dbReference type="EMBL" id="JACEHE010000057">
    <property type="protein sequence ID" value="MBA2951838.1"/>
    <property type="molecule type" value="Genomic_DNA"/>
</dbReference>